<reference evidence="4" key="1">
    <citation type="submission" date="2017-02" db="UniProtKB">
        <authorList>
            <consortium name="WormBaseParasite"/>
        </authorList>
    </citation>
    <scope>IDENTIFICATION</scope>
</reference>
<dbReference type="SUPFAM" id="SSF55797">
    <property type="entry name" value="PR-1-like"/>
    <property type="match status" value="1"/>
</dbReference>
<evidence type="ECO:0000313" key="4">
    <source>
        <dbReference type="WBParaSite" id="NBR_0001535501-mRNA-1"/>
    </source>
</evidence>
<name>A0A0N4YF41_NIPBR</name>
<evidence type="ECO:0000313" key="3">
    <source>
        <dbReference type="Proteomes" id="UP000271162"/>
    </source>
</evidence>
<evidence type="ECO:0000259" key="1">
    <source>
        <dbReference type="SMART" id="SM00198"/>
    </source>
</evidence>
<dbReference type="CDD" id="cd05380">
    <property type="entry name" value="CAP_euk"/>
    <property type="match status" value="1"/>
</dbReference>
<dbReference type="AlphaFoldDB" id="A0A0N4YF41"/>
<organism evidence="4">
    <name type="scientific">Nippostrongylus brasiliensis</name>
    <name type="common">Rat hookworm</name>
    <dbReference type="NCBI Taxonomy" id="27835"/>
    <lineage>
        <taxon>Eukaryota</taxon>
        <taxon>Metazoa</taxon>
        <taxon>Ecdysozoa</taxon>
        <taxon>Nematoda</taxon>
        <taxon>Chromadorea</taxon>
        <taxon>Rhabditida</taxon>
        <taxon>Rhabditina</taxon>
        <taxon>Rhabditomorpha</taxon>
        <taxon>Strongyloidea</taxon>
        <taxon>Heligmosomidae</taxon>
        <taxon>Nippostrongylus</taxon>
    </lineage>
</organism>
<dbReference type="Gene3D" id="3.40.33.10">
    <property type="entry name" value="CAP"/>
    <property type="match status" value="2"/>
</dbReference>
<protein>
    <submittedName>
        <fullName evidence="4">SCP domain-containing protein</fullName>
    </submittedName>
</protein>
<dbReference type="STRING" id="27835.A0A0N4YF41"/>
<dbReference type="Proteomes" id="UP000271162">
    <property type="component" value="Unassembled WGS sequence"/>
</dbReference>
<proteinExistence type="predicted"/>
<sequence>MLSSVGKLCDINRSVGTKGFPFQRTSLQYADKSQLPLKAIAPIYGGSRCFSNKDCAMFPGTKCWHSYCVSTGKKCNTDRDCPAGKEECIYSHCVKLGHKCKSDRDCPFFPLTMCSESKCKARQSCSDDKECPLKPFSVCVQSRCIRRKPNSCNSDGDCPKKSQPVCIENRCVERYPQSCRTASDCRPLLLSNCIDGRCNEADGHRCRSDHDCPTRPFSRCSGSVCVAVSGGQRCSVDNHCPPLSVCLQGKCFKKEWQCQTDLQCPPNSYCDSRRCVELASCSRDDDCKTKLCVDSKCVPNVSHCSYDSWSRICMVDNCGQNMNDDMRKNATDMVNYRRRQLAKGEVKRHNGNAYPQASNMLEAVYDCGIEYEAQEFANECTSGGSDEWQNNENFAQIRTSKASNPKQALYWAIRCWWSRVREGPGPGVNKVTFREQHKTINARGNIVGQQIYAKGRPCSGCPRGYRCNDALCSRNRSNARKLSNLSIILFHPSSLDSVMLQFSINFTISKL</sequence>
<keyword evidence="3" id="KW-1185">Reference proteome</keyword>
<reference evidence="2 3" key="2">
    <citation type="submission" date="2018-11" db="EMBL/GenBank/DDBJ databases">
        <authorList>
            <consortium name="Pathogen Informatics"/>
        </authorList>
    </citation>
    <scope>NUCLEOTIDE SEQUENCE [LARGE SCALE GENOMIC DNA]</scope>
</reference>
<dbReference type="InterPro" id="IPR014044">
    <property type="entry name" value="CAP_dom"/>
</dbReference>
<dbReference type="WBParaSite" id="NBR_0001535501-mRNA-1">
    <property type="protein sequence ID" value="NBR_0001535501-mRNA-1"/>
    <property type="gene ID" value="NBR_0001535501"/>
</dbReference>
<dbReference type="OMA" id="TRCINHV"/>
<dbReference type="InterPro" id="IPR035940">
    <property type="entry name" value="CAP_sf"/>
</dbReference>
<dbReference type="EMBL" id="UYSL01021702">
    <property type="protein sequence ID" value="VDL78950.1"/>
    <property type="molecule type" value="Genomic_DNA"/>
</dbReference>
<evidence type="ECO:0000313" key="2">
    <source>
        <dbReference type="EMBL" id="VDL78950.1"/>
    </source>
</evidence>
<dbReference type="SMART" id="SM00198">
    <property type="entry name" value="SCP"/>
    <property type="match status" value="1"/>
</dbReference>
<feature type="domain" description="SCP" evidence="1">
    <location>
        <begin position="325"/>
        <end position="468"/>
    </location>
</feature>
<accession>A0A0N4YF41</accession>
<gene>
    <name evidence="2" type="ORF">NBR_LOCUS15356</name>
</gene>